<proteinExistence type="predicted"/>
<dbReference type="Proteomes" id="UP001597301">
    <property type="component" value="Unassembled WGS sequence"/>
</dbReference>
<gene>
    <name evidence="5" type="ORF">ACFSCZ_20105</name>
</gene>
<evidence type="ECO:0000313" key="5">
    <source>
        <dbReference type="EMBL" id="MFD1708971.1"/>
    </source>
</evidence>
<reference evidence="6" key="1">
    <citation type="journal article" date="2019" name="Int. J. Syst. Evol. Microbiol.">
        <title>The Global Catalogue of Microorganisms (GCM) 10K type strain sequencing project: providing services to taxonomists for standard genome sequencing and annotation.</title>
        <authorList>
            <consortium name="The Broad Institute Genomics Platform"/>
            <consortium name="The Broad Institute Genome Sequencing Center for Infectious Disease"/>
            <person name="Wu L."/>
            <person name="Ma J."/>
        </authorList>
    </citation>
    <scope>NUCLEOTIDE SEQUENCE [LARGE SCALE GENOMIC DNA]</scope>
    <source>
        <strain evidence="6">CGMCC 1.12295</strain>
    </source>
</reference>
<evidence type="ECO:0000256" key="1">
    <source>
        <dbReference type="SAM" id="MobiDB-lite"/>
    </source>
</evidence>
<dbReference type="RefSeq" id="WP_380776939.1">
    <property type="nucleotide sequence ID" value="NZ_JBHUEO010000122.1"/>
</dbReference>
<organism evidence="5 6">
    <name type="scientific">Siminovitchia sediminis</name>
    <dbReference type="NCBI Taxonomy" id="1274353"/>
    <lineage>
        <taxon>Bacteria</taxon>
        <taxon>Bacillati</taxon>
        <taxon>Bacillota</taxon>
        <taxon>Bacilli</taxon>
        <taxon>Bacillales</taxon>
        <taxon>Bacillaceae</taxon>
        <taxon>Siminovitchia</taxon>
    </lineage>
</organism>
<keyword evidence="6" id="KW-1185">Reference proteome</keyword>
<feature type="region of interest" description="Disordered" evidence="1">
    <location>
        <begin position="25"/>
        <end position="64"/>
    </location>
</feature>
<accession>A0ABW4KQ65</accession>
<evidence type="ECO:0000256" key="2">
    <source>
        <dbReference type="SAM" id="Phobius"/>
    </source>
</evidence>
<dbReference type="Pfam" id="PF14257">
    <property type="entry name" value="DUF4349"/>
    <property type="match status" value="1"/>
</dbReference>
<protein>
    <submittedName>
        <fullName evidence="5">DUF4349 domain-containing protein</fullName>
    </submittedName>
</protein>
<evidence type="ECO:0000313" key="6">
    <source>
        <dbReference type="Proteomes" id="UP001597301"/>
    </source>
</evidence>
<dbReference type="EMBL" id="JBHUEO010000122">
    <property type="protein sequence ID" value="MFD1708971.1"/>
    <property type="molecule type" value="Genomic_DNA"/>
</dbReference>
<name>A0ABW4KQ65_9BACI</name>
<feature type="transmembrane region" description="Helical" evidence="2">
    <location>
        <begin position="256"/>
        <end position="289"/>
    </location>
</feature>
<feature type="domain" description="DUF4349" evidence="4">
    <location>
        <begin position="71"/>
        <end position="285"/>
    </location>
</feature>
<comment type="caution">
    <text evidence="5">The sequence shown here is derived from an EMBL/GenBank/DDBJ whole genome shotgun (WGS) entry which is preliminary data.</text>
</comment>
<feature type="compositionally biased region" description="Basic and acidic residues" evidence="1">
    <location>
        <begin position="51"/>
        <end position="64"/>
    </location>
</feature>
<evidence type="ECO:0000256" key="3">
    <source>
        <dbReference type="SAM" id="SignalP"/>
    </source>
</evidence>
<feature type="chain" id="PRO_5046047424" evidence="3">
    <location>
        <begin position="21"/>
        <end position="298"/>
    </location>
</feature>
<dbReference type="InterPro" id="IPR025645">
    <property type="entry name" value="DUF4349"/>
</dbReference>
<keyword evidence="2" id="KW-1133">Transmembrane helix</keyword>
<feature type="signal peptide" evidence="3">
    <location>
        <begin position="1"/>
        <end position="20"/>
    </location>
</feature>
<keyword evidence="3" id="KW-0732">Signal</keyword>
<dbReference type="PROSITE" id="PS51257">
    <property type="entry name" value="PROKAR_LIPOPROTEIN"/>
    <property type="match status" value="1"/>
</dbReference>
<sequence>MKKRYLIGGFIAFLTIFLGACSSGDSQEPLSMNESTRQDESASSSEMAMLDQKKEVPVEEEKDAQAEMDERMIIHRANLDIGVKSLDTASRQIGKKVEEYGGYVVESNEYRNENDLRSGTLTVRIPEKYFQAFLQDAEKEAAEVLSRNVSGQDVTEEYVDLESRLKSKRAVEERLLDFMKDAQKTEDLLKISGDLAKVQEEIEVLVGKMKYLEHQTAYSTVQLNMQESKIVVPGVGSNDLDTWEKTKKQMAVSLNFLLAAASGLFVFLVGNLPVILVVALIGAGIYYMVNRKRKAPKK</sequence>
<evidence type="ECO:0000259" key="4">
    <source>
        <dbReference type="Pfam" id="PF14257"/>
    </source>
</evidence>
<feature type="compositionally biased region" description="Polar residues" evidence="1">
    <location>
        <begin position="25"/>
        <end position="46"/>
    </location>
</feature>
<keyword evidence="2" id="KW-0812">Transmembrane</keyword>
<keyword evidence="2" id="KW-0472">Membrane</keyword>